<organism evidence="1 2">
    <name type="scientific">Modicella reniformis</name>
    <dbReference type="NCBI Taxonomy" id="1440133"/>
    <lineage>
        <taxon>Eukaryota</taxon>
        <taxon>Fungi</taxon>
        <taxon>Fungi incertae sedis</taxon>
        <taxon>Mucoromycota</taxon>
        <taxon>Mortierellomycotina</taxon>
        <taxon>Mortierellomycetes</taxon>
        <taxon>Mortierellales</taxon>
        <taxon>Mortierellaceae</taxon>
        <taxon>Modicella</taxon>
    </lineage>
</organism>
<gene>
    <name evidence="1" type="ORF">BGZ65_009554</name>
</gene>
<comment type="caution">
    <text evidence="1">The sequence shown here is derived from an EMBL/GenBank/DDBJ whole genome shotgun (WGS) entry which is preliminary data.</text>
</comment>
<protein>
    <submittedName>
        <fullName evidence="1">Uncharacterized protein</fullName>
    </submittedName>
</protein>
<keyword evidence="2" id="KW-1185">Reference proteome</keyword>
<evidence type="ECO:0000313" key="2">
    <source>
        <dbReference type="Proteomes" id="UP000749646"/>
    </source>
</evidence>
<accession>A0A9P6SRQ6</accession>
<dbReference type="Proteomes" id="UP000749646">
    <property type="component" value="Unassembled WGS sequence"/>
</dbReference>
<name>A0A9P6SRQ6_9FUNG</name>
<evidence type="ECO:0000313" key="1">
    <source>
        <dbReference type="EMBL" id="KAF9994814.1"/>
    </source>
</evidence>
<dbReference type="AlphaFoldDB" id="A0A9P6SRQ6"/>
<feature type="non-terminal residue" evidence="1">
    <location>
        <position position="1"/>
    </location>
</feature>
<feature type="non-terminal residue" evidence="1">
    <location>
        <position position="97"/>
    </location>
</feature>
<proteinExistence type="predicted"/>
<reference evidence="1" key="1">
    <citation type="journal article" date="2020" name="Fungal Divers.">
        <title>Resolving the Mortierellaceae phylogeny through synthesis of multi-gene phylogenetics and phylogenomics.</title>
        <authorList>
            <person name="Vandepol N."/>
            <person name="Liber J."/>
            <person name="Desiro A."/>
            <person name="Na H."/>
            <person name="Kennedy M."/>
            <person name="Barry K."/>
            <person name="Grigoriev I.V."/>
            <person name="Miller A.N."/>
            <person name="O'Donnell K."/>
            <person name="Stajich J.E."/>
            <person name="Bonito G."/>
        </authorList>
    </citation>
    <scope>NUCLEOTIDE SEQUENCE</scope>
    <source>
        <strain evidence="1">MES-2147</strain>
    </source>
</reference>
<sequence>DNLYASNGLWPSDTLFTLDDTWEMYSIIQGGGNMTINVVSKPIKAIREGFFGFFGFLESNLKHEFTSSETTRTMPDSNTSSINVFLTRYFMDHTEIP</sequence>
<dbReference type="EMBL" id="JAAAHW010001486">
    <property type="protein sequence ID" value="KAF9994814.1"/>
    <property type="molecule type" value="Genomic_DNA"/>
</dbReference>